<dbReference type="InterPro" id="IPR002028">
    <property type="entry name" value="Trp_synthase_suA"/>
</dbReference>
<dbReference type="GO" id="GO:0005829">
    <property type="term" value="C:cytosol"/>
    <property type="evidence" value="ECO:0007669"/>
    <property type="project" value="TreeGrafter"/>
</dbReference>
<evidence type="ECO:0000256" key="3">
    <source>
        <dbReference type="ARBA" id="ARBA00012043"/>
    </source>
</evidence>
<dbReference type="AlphaFoldDB" id="A0A940XVF1"/>
<accession>A0A940XVF1</accession>
<comment type="pathway">
    <text evidence="1">Amino-acid biosynthesis; L-tryptophan biosynthesis; L-tryptophan from chorismate: step 5/5.</text>
</comment>
<organism evidence="10 11">
    <name type="scientific">Streptomyces liliiviolaceus</name>
    <dbReference type="NCBI Taxonomy" id="2823109"/>
    <lineage>
        <taxon>Bacteria</taxon>
        <taxon>Bacillati</taxon>
        <taxon>Actinomycetota</taxon>
        <taxon>Actinomycetes</taxon>
        <taxon>Kitasatosporales</taxon>
        <taxon>Streptomycetaceae</taxon>
        <taxon>Streptomyces</taxon>
    </lineage>
</organism>
<keyword evidence="7 10" id="KW-0456">Lyase</keyword>
<evidence type="ECO:0000313" key="11">
    <source>
        <dbReference type="Proteomes" id="UP000677413"/>
    </source>
</evidence>
<comment type="similarity">
    <text evidence="9">Belongs to the TrpA family.</text>
</comment>
<evidence type="ECO:0000256" key="9">
    <source>
        <dbReference type="RuleBase" id="RU003662"/>
    </source>
</evidence>
<dbReference type="Gene3D" id="3.20.20.70">
    <property type="entry name" value="Aldolase class I"/>
    <property type="match status" value="1"/>
</dbReference>
<evidence type="ECO:0000256" key="1">
    <source>
        <dbReference type="ARBA" id="ARBA00004733"/>
    </source>
</evidence>
<dbReference type="SUPFAM" id="SSF51366">
    <property type="entry name" value="Ribulose-phoshate binding barrel"/>
    <property type="match status" value="1"/>
</dbReference>
<dbReference type="EMBL" id="JAGPYQ010000001">
    <property type="protein sequence ID" value="MBQ0850358.1"/>
    <property type="molecule type" value="Genomic_DNA"/>
</dbReference>
<evidence type="ECO:0000256" key="6">
    <source>
        <dbReference type="ARBA" id="ARBA00023141"/>
    </source>
</evidence>
<dbReference type="InterPro" id="IPR011060">
    <property type="entry name" value="RibuloseP-bd_barrel"/>
</dbReference>
<dbReference type="PANTHER" id="PTHR43406">
    <property type="entry name" value="TRYPTOPHAN SYNTHASE, ALPHA CHAIN"/>
    <property type="match status" value="1"/>
</dbReference>
<dbReference type="CDD" id="cd04724">
    <property type="entry name" value="Tryptophan_synthase_alpha"/>
    <property type="match status" value="1"/>
</dbReference>
<evidence type="ECO:0000313" key="10">
    <source>
        <dbReference type="EMBL" id="MBQ0850358.1"/>
    </source>
</evidence>
<keyword evidence="5" id="KW-0822">Tryptophan biosynthesis</keyword>
<sequence length="283" mass="29541">MNVPAARVDGFGPVVGSSSSRLQRALSGARRLDRCALILSAVVGFPDRLTCRSVLHLLAQSADIVQLRIPHLDMVRDGLAVRQAARTALQAGFRMPDVFAAARELGRGTRAAVLISSHWQPVHDYGAARFAQHAADVGVDAVLIRDLPLDHAGPWRAIARTTGLGTIPLLAPTTTPDRLARIVGHATGLIYAPATTGLTGNAEPVGPHLPDLTSQVRALTSLSVAAATGLSTPDQVRTAAAWVDAVVVGSAIMRRIQAEPQTPLAAAAAAARDFAAALYPKAP</sequence>
<dbReference type="NCBIfam" id="TIGR00262">
    <property type="entry name" value="trpA"/>
    <property type="match status" value="1"/>
</dbReference>
<dbReference type="Proteomes" id="UP000677413">
    <property type="component" value="Unassembled WGS sequence"/>
</dbReference>
<evidence type="ECO:0000256" key="2">
    <source>
        <dbReference type="ARBA" id="ARBA00011270"/>
    </source>
</evidence>
<dbReference type="PANTHER" id="PTHR43406:SF1">
    <property type="entry name" value="TRYPTOPHAN SYNTHASE ALPHA CHAIN, CHLOROPLASTIC"/>
    <property type="match status" value="1"/>
</dbReference>
<dbReference type="Pfam" id="PF00290">
    <property type="entry name" value="Trp_syntA"/>
    <property type="match status" value="1"/>
</dbReference>
<protein>
    <recommendedName>
        <fullName evidence="3">tryptophan synthase</fullName>
        <ecNumber evidence="3">4.2.1.20</ecNumber>
    </recommendedName>
</protein>
<evidence type="ECO:0000256" key="7">
    <source>
        <dbReference type="ARBA" id="ARBA00023239"/>
    </source>
</evidence>
<dbReference type="RefSeq" id="WP_210884483.1">
    <property type="nucleotide sequence ID" value="NZ_JAGPYQ010000001.1"/>
</dbReference>
<evidence type="ECO:0000256" key="4">
    <source>
        <dbReference type="ARBA" id="ARBA00022605"/>
    </source>
</evidence>
<evidence type="ECO:0000256" key="5">
    <source>
        <dbReference type="ARBA" id="ARBA00022822"/>
    </source>
</evidence>
<comment type="subunit">
    <text evidence="2">Tetramer of two alpha and two beta chains.</text>
</comment>
<reference evidence="10 11" key="1">
    <citation type="submission" date="2021-04" db="EMBL/GenBank/DDBJ databases">
        <authorList>
            <person name="Tang X."/>
            <person name="Zhou X."/>
            <person name="Chen X."/>
            <person name="Cernava T."/>
            <person name="Zhang C."/>
        </authorList>
    </citation>
    <scope>NUCLEOTIDE SEQUENCE [LARGE SCALE GENOMIC DNA]</scope>
    <source>
        <strain evidence="10 11">BH-SS-21</strain>
    </source>
</reference>
<keyword evidence="6" id="KW-0057">Aromatic amino acid biosynthesis</keyword>
<comment type="catalytic activity">
    <reaction evidence="8">
        <text>(1S,2R)-1-C-(indol-3-yl)glycerol 3-phosphate + L-serine = D-glyceraldehyde 3-phosphate + L-tryptophan + H2O</text>
        <dbReference type="Rhea" id="RHEA:10532"/>
        <dbReference type="ChEBI" id="CHEBI:15377"/>
        <dbReference type="ChEBI" id="CHEBI:33384"/>
        <dbReference type="ChEBI" id="CHEBI:57912"/>
        <dbReference type="ChEBI" id="CHEBI:58866"/>
        <dbReference type="ChEBI" id="CHEBI:59776"/>
        <dbReference type="EC" id="4.2.1.20"/>
    </reaction>
</comment>
<keyword evidence="11" id="KW-1185">Reference proteome</keyword>
<dbReference type="EC" id="4.2.1.20" evidence="3"/>
<dbReference type="GO" id="GO:0004834">
    <property type="term" value="F:tryptophan synthase activity"/>
    <property type="evidence" value="ECO:0007669"/>
    <property type="project" value="UniProtKB-EC"/>
</dbReference>
<proteinExistence type="inferred from homology"/>
<keyword evidence="4" id="KW-0028">Amino-acid biosynthesis</keyword>
<dbReference type="InterPro" id="IPR013785">
    <property type="entry name" value="Aldolase_TIM"/>
</dbReference>
<evidence type="ECO:0000256" key="8">
    <source>
        <dbReference type="ARBA" id="ARBA00049047"/>
    </source>
</evidence>
<comment type="caution">
    <text evidence="10">The sequence shown here is derived from an EMBL/GenBank/DDBJ whole genome shotgun (WGS) entry which is preliminary data.</text>
</comment>
<name>A0A940XVF1_9ACTN</name>
<gene>
    <name evidence="10" type="primary">trpA</name>
    <name evidence="10" type="ORF">J8N05_19410</name>
</gene>